<protein>
    <recommendedName>
        <fullName evidence="2">CRAL-TRIO domain-containing protein</fullName>
    </recommendedName>
</protein>
<dbReference type="AlphaFoldDB" id="A0A0H5R6T5"/>
<evidence type="ECO:0000313" key="1">
    <source>
        <dbReference type="EMBL" id="CRZ09546.1"/>
    </source>
</evidence>
<dbReference type="Gene3D" id="3.40.525.10">
    <property type="entry name" value="CRAL-TRIO lipid binding domain"/>
    <property type="match status" value="1"/>
</dbReference>
<dbReference type="InterPro" id="IPR036273">
    <property type="entry name" value="CRAL/TRIO_N_dom_sf"/>
</dbReference>
<name>A0A0H5R6T5_9EUKA</name>
<proteinExistence type="predicted"/>
<feature type="non-terminal residue" evidence="1">
    <location>
        <position position="1"/>
    </location>
</feature>
<evidence type="ECO:0008006" key="2">
    <source>
        <dbReference type="Google" id="ProtNLM"/>
    </source>
</evidence>
<dbReference type="InterPro" id="IPR036865">
    <property type="entry name" value="CRAL-TRIO_dom_sf"/>
</dbReference>
<dbReference type="EMBL" id="HACM01009104">
    <property type="protein sequence ID" value="CRZ09546.1"/>
    <property type="molecule type" value="Transcribed_RNA"/>
</dbReference>
<reference evidence="1" key="1">
    <citation type="submission" date="2015-04" db="EMBL/GenBank/DDBJ databases">
        <title>The genome sequence of the plant pathogenic Rhizarian Plasmodiophora brassicae reveals insights in its biotrophic life cycle and the origin of chitin synthesis.</title>
        <authorList>
            <person name="Schwelm A."/>
            <person name="Fogelqvist J."/>
            <person name="Knaust A."/>
            <person name="Julke S."/>
            <person name="Lilja T."/>
            <person name="Dhandapani V."/>
            <person name="Bonilla-Rosso G."/>
            <person name="Karlsson M."/>
            <person name="Shevchenko A."/>
            <person name="Choi S.R."/>
            <person name="Kim H.G."/>
            <person name="Park J.Y."/>
            <person name="Lim Y.P."/>
            <person name="Ludwig-Muller J."/>
            <person name="Dixelius C."/>
        </authorList>
    </citation>
    <scope>NUCLEOTIDE SEQUENCE</scope>
    <source>
        <tissue evidence="1">Potato root galls</tissue>
    </source>
</reference>
<organism evidence="1">
    <name type="scientific">Spongospora subterranea</name>
    <dbReference type="NCBI Taxonomy" id="70186"/>
    <lineage>
        <taxon>Eukaryota</taxon>
        <taxon>Sar</taxon>
        <taxon>Rhizaria</taxon>
        <taxon>Endomyxa</taxon>
        <taxon>Phytomyxea</taxon>
        <taxon>Plasmodiophorida</taxon>
        <taxon>Plasmodiophoridae</taxon>
        <taxon>Spongospora</taxon>
    </lineage>
</organism>
<dbReference type="SUPFAM" id="SSF46938">
    <property type="entry name" value="CRAL/TRIO N-terminal domain"/>
    <property type="match status" value="1"/>
</dbReference>
<accession>A0A0H5R6T5</accession>
<sequence length="540" mass="60831">TICTALVCQVRRFGVHQHWGSPVIQYSLTFQFPLAMVMSHSRPVIYSAVLLVLLVEWQTVSSADPNKGDALAKYMSGLKNYDQLSEVIERLRTIKYNDKELSKEKEKHRSNLPEDREIGNIKIELEDLINDEMRVYRFLKGKNFDVENAMKALRSNIAWRALFNYLHFVSEVEMIVKNHPGVPPYELFPFAGKVLPVIPQKPFLEGRSKKGNIVSYTGFVKDISPWDVLKAEELYQFQMYMLAYQSRYVDAQAPAVESDSSEHPLLSLVRVIDVSNLRWSIPGSDFVSVGKMMQQNFMEYGDSIVHGASTAVESLARTMLPLLKDERLKEKFSFSGSCGKDSSTKFWLESIGEANYNANFFPPKFDFSRLNSEITNSVAATRLEQLLAAVEKLEEKPLAELIKADAAKLIKAAAAVTFDDLEKARSIVQSKCNARALAAFLDAAKAVTAKEFLTIAKSIDGKIFLEGSKSMCRTATPYVTVIEMFRNNVKVIQKFDPVDTTGATIVMGTDKVVNLINSFASILQNQLWDQKSWFDVISTV</sequence>